<feature type="domain" description="HTH araC/xylS-type" evidence="4">
    <location>
        <begin position="192"/>
        <end position="290"/>
    </location>
</feature>
<evidence type="ECO:0000259" key="4">
    <source>
        <dbReference type="PROSITE" id="PS01124"/>
    </source>
</evidence>
<dbReference type="InterPro" id="IPR009057">
    <property type="entry name" value="Homeodomain-like_sf"/>
</dbReference>
<comment type="caution">
    <text evidence="5">The sequence shown here is derived from an EMBL/GenBank/DDBJ whole genome shotgun (WGS) entry which is preliminary data.</text>
</comment>
<dbReference type="PANTHER" id="PTHR43280">
    <property type="entry name" value="ARAC-FAMILY TRANSCRIPTIONAL REGULATOR"/>
    <property type="match status" value="1"/>
</dbReference>
<name>A0ABW5L2N6_9SPHI</name>
<sequence>MALLITLENVHKLYDIDRSSKMEGLVILRQSNDSDQNYTNHSRLFDGLLLAFMVQGTMKARIHFLEYTINAGDIAVLQPQLMIETEELSDDAEIITIGLSLDFLTNFPVLRDFVMNDQVRWQPVVRLDSDEIKLQIELVDLLQAFYDKKQSHQKTAMLQHLVAVLMCMISEKYTRSSDKDSRVKNRTHQLIDEFYSLISRYAHQERSVTFYAEKLSLTPQYLTTFLKQNTGRSVLQWVDQMTVLHAKTLLKSTNLSIKQISSELNFGDTSLFCRFFKRLTGLSPRSYRNNI</sequence>
<evidence type="ECO:0000256" key="3">
    <source>
        <dbReference type="ARBA" id="ARBA00023163"/>
    </source>
</evidence>
<keyword evidence="3" id="KW-0804">Transcription</keyword>
<accession>A0ABW5L2N6</accession>
<dbReference type="InterPro" id="IPR018060">
    <property type="entry name" value="HTH_AraC"/>
</dbReference>
<dbReference type="PANTHER" id="PTHR43280:SF32">
    <property type="entry name" value="TRANSCRIPTIONAL REGULATORY PROTEIN"/>
    <property type="match status" value="1"/>
</dbReference>
<reference evidence="6" key="1">
    <citation type="journal article" date="2019" name="Int. J. Syst. Evol. Microbiol.">
        <title>The Global Catalogue of Microorganisms (GCM) 10K type strain sequencing project: providing services to taxonomists for standard genome sequencing and annotation.</title>
        <authorList>
            <consortium name="The Broad Institute Genomics Platform"/>
            <consortium name="The Broad Institute Genome Sequencing Center for Infectious Disease"/>
            <person name="Wu L."/>
            <person name="Ma J."/>
        </authorList>
    </citation>
    <scope>NUCLEOTIDE SEQUENCE [LARGE SCALE GENOMIC DNA]</scope>
    <source>
        <strain evidence="6">KCTC 52298</strain>
    </source>
</reference>
<evidence type="ECO:0000256" key="2">
    <source>
        <dbReference type="ARBA" id="ARBA00023125"/>
    </source>
</evidence>
<keyword evidence="1" id="KW-0805">Transcription regulation</keyword>
<dbReference type="PROSITE" id="PS01124">
    <property type="entry name" value="HTH_ARAC_FAMILY_2"/>
    <property type="match status" value="1"/>
</dbReference>
<protein>
    <submittedName>
        <fullName evidence="5">Helix-turn-helix transcriptional regulator</fullName>
    </submittedName>
</protein>
<dbReference type="SMART" id="SM00342">
    <property type="entry name" value="HTH_ARAC"/>
    <property type="match status" value="1"/>
</dbReference>
<organism evidence="5 6">
    <name type="scientific">Sphingobacterium tabacisoli</name>
    <dbReference type="NCBI Taxonomy" id="2044855"/>
    <lineage>
        <taxon>Bacteria</taxon>
        <taxon>Pseudomonadati</taxon>
        <taxon>Bacteroidota</taxon>
        <taxon>Sphingobacteriia</taxon>
        <taxon>Sphingobacteriales</taxon>
        <taxon>Sphingobacteriaceae</taxon>
        <taxon>Sphingobacterium</taxon>
    </lineage>
</organism>
<evidence type="ECO:0000313" key="5">
    <source>
        <dbReference type="EMBL" id="MFD2555166.1"/>
    </source>
</evidence>
<dbReference type="Proteomes" id="UP001597440">
    <property type="component" value="Unassembled WGS sequence"/>
</dbReference>
<evidence type="ECO:0000256" key="1">
    <source>
        <dbReference type="ARBA" id="ARBA00023015"/>
    </source>
</evidence>
<evidence type="ECO:0000313" key="6">
    <source>
        <dbReference type="Proteomes" id="UP001597440"/>
    </source>
</evidence>
<keyword evidence="6" id="KW-1185">Reference proteome</keyword>
<dbReference type="EMBL" id="JBHULD010000014">
    <property type="protein sequence ID" value="MFD2555166.1"/>
    <property type="molecule type" value="Genomic_DNA"/>
</dbReference>
<keyword evidence="2" id="KW-0238">DNA-binding</keyword>
<proteinExistence type="predicted"/>
<gene>
    <name evidence="5" type="ORF">ACFSQW_12235</name>
</gene>
<dbReference type="Gene3D" id="1.10.10.60">
    <property type="entry name" value="Homeodomain-like"/>
    <property type="match status" value="1"/>
</dbReference>
<dbReference type="Pfam" id="PF12833">
    <property type="entry name" value="HTH_18"/>
    <property type="match status" value="1"/>
</dbReference>
<dbReference type="RefSeq" id="WP_210353527.1">
    <property type="nucleotide sequence ID" value="NZ_JAEQMU010000001.1"/>
</dbReference>
<dbReference type="SUPFAM" id="SSF46689">
    <property type="entry name" value="Homeodomain-like"/>
    <property type="match status" value="1"/>
</dbReference>